<dbReference type="InterPro" id="IPR013083">
    <property type="entry name" value="Znf_RING/FYVE/PHD"/>
</dbReference>
<protein>
    <recommendedName>
        <fullName evidence="18">E3 ubiquitin protein ligase RIN2</fullName>
    </recommendedName>
</protein>
<feature type="transmembrane region" description="Helical" evidence="13">
    <location>
        <begin position="255"/>
        <end position="276"/>
    </location>
</feature>
<sequence>MGRCFSSVIVLYTAASVCGLAWRMKWAVPPSPPREALLDGGDAQPLWRFGSLFDSSISTTLLVNLMFNLLVLASLFTKALFFGQLSMSEIQKLVERLMNYFILKGLFLVLIAQPDVMQITLWLIWFSVLGFLKVFQGLACDRLARLNASPAATLFTHGRVFAVLVLVLLSSLFWVQLCIFLFKDTGINTLLLLIFEPLSIALDTFQAIVVHGLQLHETWHRCIMDDIPQRKNLHPSQRSAAAAAWEWRGLLLQNFVFTMDVLGYMLTLIHCLHIWWLRGLAFKLVDGVLFVNLRTLLSAILKRIKVFMRMRTALNTLQCALPDATEEELLAYDDDCAICKEPMGKAKQLPCTHLFHLPCLRSWLDQGLAEAYSCPTCRRPLFMGSGKTSLEARQHFSNGNQTREGRESIDFTRTNEAQALGTTTPNVTMQEPFRTQQWNSSFQDNWSETDSWEDSLHVAPSNSSGSSSTGVLGAGQMHTVMHHFTGSARSHSQHESDGNAWGWWPFAHRMHEIRSRQVGVVAVDEWGSSSLHQNVGLDTGMRDSLSSPRMRAMVNTVREVLPNISEERIIQDLQRTNSVTTTVNNLL</sequence>
<feature type="transmembrane region" description="Helical" evidence="13">
    <location>
        <begin position="160"/>
        <end position="182"/>
    </location>
</feature>
<dbReference type="Gene3D" id="1.10.8.10">
    <property type="entry name" value="DNA helicase RuvA subunit, C-terminal domain"/>
    <property type="match status" value="1"/>
</dbReference>
<dbReference type="PROSITE" id="PS51140">
    <property type="entry name" value="CUE"/>
    <property type="match status" value="1"/>
</dbReference>
<dbReference type="Pfam" id="PF25563">
    <property type="entry name" value="TPR_SYVN1_N"/>
    <property type="match status" value="1"/>
</dbReference>
<keyword evidence="10 13" id="KW-0472">Membrane</keyword>
<dbReference type="FunFam" id="3.30.40.10:FF:000259">
    <property type="entry name" value="E3 ubiquitin protein ligase RIN2"/>
    <property type="match status" value="1"/>
</dbReference>
<dbReference type="InterPro" id="IPR057992">
    <property type="entry name" value="TPR_SYVN1_N"/>
</dbReference>
<dbReference type="GO" id="GO:0005829">
    <property type="term" value="C:cytosol"/>
    <property type="evidence" value="ECO:0007669"/>
    <property type="project" value="TreeGrafter"/>
</dbReference>
<dbReference type="InterPro" id="IPR001841">
    <property type="entry name" value="Znf_RING"/>
</dbReference>
<evidence type="ECO:0000259" key="15">
    <source>
        <dbReference type="PROSITE" id="PS51140"/>
    </source>
</evidence>
<evidence type="ECO:0000256" key="1">
    <source>
        <dbReference type="ARBA" id="ARBA00004141"/>
    </source>
</evidence>
<dbReference type="PROSITE" id="PS50089">
    <property type="entry name" value="ZF_RING_2"/>
    <property type="match status" value="1"/>
</dbReference>
<dbReference type="CDD" id="cd16455">
    <property type="entry name" value="RING-H2_AMFR"/>
    <property type="match status" value="1"/>
</dbReference>
<dbReference type="GO" id="GO:0016567">
    <property type="term" value="P:protein ubiquitination"/>
    <property type="evidence" value="ECO:0007669"/>
    <property type="project" value="TreeGrafter"/>
</dbReference>
<evidence type="ECO:0000313" key="17">
    <source>
        <dbReference type="Proteomes" id="UP000825935"/>
    </source>
</evidence>
<dbReference type="SUPFAM" id="SSF57850">
    <property type="entry name" value="RING/U-box"/>
    <property type="match status" value="1"/>
</dbReference>
<keyword evidence="8" id="KW-0862">Zinc</keyword>
<comment type="pathway">
    <text evidence="2">Protein modification; protein ubiquitination.</text>
</comment>
<dbReference type="Proteomes" id="UP000825935">
    <property type="component" value="Chromosome 16"/>
</dbReference>
<dbReference type="OMA" id="ANHEIEL"/>
<comment type="caution">
    <text evidence="16">The sequence shown here is derived from an EMBL/GenBank/DDBJ whole genome shotgun (WGS) entry which is preliminary data.</text>
</comment>
<dbReference type="SMART" id="SM00184">
    <property type="entry name" value="RING"/>
    <property type="match status" value="1"/>
</dbReference>
<evidence type="ECO:0000256" key="12">
    <source>
        <dbReference type="SAM" id="MobiDB-lite"/>
    </source>
</evidence>
<comment type="subcellular location">
    <subcellularLocation>
        <location evidence="1">Membrane</location>
        <topology evidence="1">Multi-pass membrane protein</topology>
    </subcellularLocation>
</comment>
<dbReference type="Pfam" id="PF02845">
    <property type="entry name" value="CUE"/>
    <property type="match status" value="1"/>
</dbReference>
<evidence type="ECO:0000256" key="7">
    <source>
        <dbReference type="ARBA" id="ARBA00022786"/>
    </source>
</evidence>
<dbReference type="GO" id="GO:0043130">
    <property type="term" value="F:ubiquitin binding"/>
    <property type="evidence" value="ECO:0007669"/>
    <property type="project" value="InterPro"/>
</dbReference>
<feature type="transmembrane region" description="Helical" evidence="13">
    <location>
        <begin position="282"/>
        <end position="301"/>
    </location>
</feature>
<reference evidence="16" key="1">
    <citation type="submission" date="2021-08" db="EMBL/GenBank/DDBJ databases">
        <title>WGS assembly of Ceratopteris richardii.</title>
        <authorList>
            <person name="Marchant D.B."/>
            <person name="Chen G."/>
            <person name="Jenkins J."/>
            <person name="Shu S."/>
            <person name="Leebens-Mack J."/>
            <person name="Grimwood J."/>
            <person name="Schmutz J."/>
            <person name="Soltis P."/>
            <person name="Soltis D."/>
            <person name="Chen Z.-H."/>
        </authorList>
    </citation>
    <scope>NUCLEOTIDE SEQUENCE</scope>
    <source>
        <strain evidence="16">Whitten #5841</strain>
        <tissue evidence="16">Leaf</tissue>
    </source>
</reference>
<keyword evidence="4 13" id="KW-0812">Transmembrane</keyword>
<dbReference type="GO" id="GO:0008270">
    <property type="term" value="F:zinc ion binding"/>
    <property type="evidence" value="ECO:0007669"/>
    <property type="project" value="UniProtKB-KW"/>
</dbReference>
<keyword evidence="7" id="KW-0833">Ubl conjugation pathway</keyword>
<dbReference type="PANTHER" id="PTHR15067">
    <property type="entry name" value="E3 UBIQUITIN-PROTEIN LIGASE RNF8"/>
    <property type="match status" value="1"/>
</dbReference>
<keyword evidence="6 11" id="KW-0863">Zinc-finger</keyword>
<evidence type="ECO:0008006" key="18">
    <source>
        <dbReference type="Google" id="ProtNLM"/>
    </source>
</evidence>
<evidence type="ECO:0000256" key="3">
    <source>
        <dbReference type="ARBA" id="ARBA00022679"/>
    </source>
</evidence>
<keyword evidence="9 13" id="KW-1133">Transmembrane helix</keyword>
<gene>
    <name evidence="16" type="ORF">KP509_16G052700</name>
</gene>
<keyword evidence="17" id="KW-1185">Reference proteome</keyword>
<evidence type="ECO:0000256" key="9">
    <source>
        <dbReference type="ARBA" id="ARBA00022989"/>
    </source>
</evidence>
<keyword evidence="3" id="KW-0808">Transferase</keyword>
<dbReference type="GO" id="GO:0005886">
    <property type="term" value="C:plasma membrane"/>
    <property type="evidence" value="ECO:0007669"/>
    <property type="project" value="TreeGrafter"/>
</dbReference>
<evidence type="ECO:0000256" key="5">
    <source>
        <dbReference type="ARBA" id="ARBA00022723"/>
    </source>
</evidence>
<feature type="region of interest" description="Disordered" evidence="12">
    <location>
        <begin position="395"/>
        <end position="430"/>
    </location>
</feature>
<keyword evidence="5" id="KW-0479">Metal-binding</keyword>
<feature type="transmembrane region" description="Helical" evidence="13">
    <location>
        <begin position="188"/>
        <end position="210"/>
    </location>
</feature>
<dbReference type="PANTHER" id="PTHR15067:SF4">
    <property type="entry name" value="E3 UBIQUITIN-PROTEIN LIGASE RNF8"/>
    <property type="match status" value="1"/>
</dbReference>
<dbReference type="Gene3D" id="3.30.40.10">
    <property type="entry name" value="Zinc/RING finger domain, C3HC4 (zinc finger)"/>
    <property type="match status" value="1"/>
</dbReference>
<evidence type="ECO:0000313" key="16">
    <source>
        <dbReference type="EMBL" id="KAH7387999.1"/>
    </source>
</evidence>
<feature type="region of interest" description="Disordered" evidence="12">
    <location>
        <begin position="453"/>
        <end position="473"/>
    </location>
</feature>
<dbReference type="OrthoDB" id="7759664at2759"/>
<organism evidence="16 17">
    <name type="scientific">Ceratopteris richardii</name>
    <name type="common">Triangle waterfern</name>
    <dbReference type="NCBI Taxonomy" id="49495"/>
    <lineage>
        <taxon>Eukaryota</taxon>
        <taxon>Viridiplantae</taxon>
        <taxon>Streptophyta</taxon>
        <taxon>Embryophyta</taxon>
        <taxon>Tracheophyta</taxon>
        <taxon>Polypodiopsida</taxon>
        <taxon>Polypodiidae</taxon>
        <taxon>Polypodiales</taxon>
        <taxon>Pteridineae</taxon>
        <taxon>Pteridaceae</taxon>
        <taxon>Parkerioideae</taxon>
        <taxon>Ceratopteris</taxon>
    </lineage>
</organism>
<feature type="transmembrane region" description="Helical" evidence="13">
    <location>
        <begin position="56"/>
        <end position="76"/>
    </location>
</feature>
<proteinExistence type="predicted"/>
<evidence type="ECO:0000256" key="4">
    <source>
        <dbReference type="ARBA" id="ARBA00022692"/>
    </source>
</evidence>
<name>A0A8T2T4J9_CERRI</name>
<accession>A0A8T2T4J9</accession>
<evidence type="ECO:0000259" key="14">
    <source>
        <dbReference type="PROSITE" id="PS50089"/>
    </source>
</evidence>
<feature type="compositionally biased region" description="Polar residues" evidence="12">
    <location>
        <begin position="411"/>
        <end position="430"/>
    </location>
</feature>
<dbReference type="InterPro" id="IPR003892">
    <property type="entry name" value="CUE"/>
</dbReference>
<dbReference type="AlphaFoldDB" id="A0A8T2T4J9"/>
<evidence type="ECO:0000256" key="13">
    <source>
        <dbReference type="SAM" id="Phobius"/>
    </source>
</evidence>
<dbReference type="GO" id="GO:0061630">
    <property type="term" value="F:ubiquitin protein ligase activity"/>
    <property type="evidence" value="ECO:0007669"/>
    <property type="project" value="TreeGrafter"/>
</dbReference>
<evidence type="ECO:0000256" key="10">
    <source>
        <dbReference type="ARBA" id="ARBA00023136"/>
    </source>
</evidence>
<dbReference type="Pfam" id="PF13639">
    <property type="entry name" value="zf-RING_2"/>
    <property type="match status" value="1"/>
</dbReference>
<dbReference type="EMBL" id="CM035421">
    <property type="protein sequence ID" value="KAH7387999.1"/>
    <property type="molecule type" value="Genomic_DNA"/>
</dbReference>
<dbReference type="GO" id="GO:0006511">
    <property type="term" value="P:ubiquitin-dependent protein catabolic process"/>
    <property type="evidence" value="ECO:0007669"/>
    <property type="project" value="TreeGrafter"/>
</dbReference>
<evidence type="ECO:0000256" key="2">
    <source>
        <dbReference type="ARBA" id="ARBA00004906"/>
    </source>
</evidence>
<dbReference type="GO" id="GO:0000151">
    <property type="term" value="C:ubiquitin ligase complex"/>
    <property type="evidence" value="ECO:0007669"/>
    <property type="project" value="TreeGrafter"/>
</dbReference>
<evidence type="ECO:0000256" key="11">
    <source>
        <dbReference type="PROSITE-ProRule" id="PRU00175"/>
    </source>
</evidence>
<feature type="domain" description="RING-type" evidence="14">
    <location>
        <begin position="336"/>
        <end position="378"/>
    </location>
</feature>
<evidence type="ECO:0000256" key="8">
    <source>
        <dbReference type="ARBA" id="ARBA00022833"/>
    </source>
</evidence>
<feature type="domain" description="CUE" evidence="15">
    <location>
        <begin position="549"/>
        <end position="587"/>
    </location>
</feature>
<evidence type="ECO:0000256" key="6">
    <source>
        <dbReference type="ARBA" id="ARBA00022771"/>
    </source>
</evidence>